<comment type="catalytic activity">
    <reaction evidence="13">
        <text>a lipid A disaccharide + ATP = a lipid IVA + ADP + H(+)</text>
        <dbReference type="Rhea" id="RHEA:67840"/>
        <dbReference type="ChEBI" id="CHEBI:15378"/>
        <dbReference type="ChEBI" id="CHEBI:30616"/>
        <dbReference type="ChEBI" id="CHEBI:176343"/>
        <dbReference type="ChEBI" id="CHEBI:176425"/>
        <dbReference type="ChEBI" id="CHEBI:456216"/>
        <dbReference type="EC" id="2.7.1.130"/>
    </reaction>
</comment>
<dbReference type="InterPro" id="IPR027417">
    <property type="entry name" value="P-loop_NTPase"/>
</dbReference>
<proteinExistence type="inferred from homology"/>
<evidence type="ECO:0000256" key="7">
    <source>
        <dbReference type="ARBA" id="ARBA00022679"/>
    </source>
</evidence>
<keyword evidence="6 13" id="KW-0441">Lipid A biosynthesis</keyword>
<evidence type="ECO:0000256" key="11">
    <source>
        <dbReference type="ARBA" id="ARBA00023098"/>
    </source>
</evidence>
<keyword evidence="14" id="KW-0812">Transmembrane</keyword>
<keyword evidence="8 13" id="KW-0547">Nucleotide-binding</keyword>
<dbReference type="Proteomes" id="UP000033434">
    <property type="component" value="Unassembled WGS sequence"/>
</dbReference>
<evidence type="ECO:0000256" key="5">
    <source>
        <dbReference type="ARBA" id="ARBA00022516"/>
    </source>
</evidence>
<dbReference type="InterPro" id="IPR003758">
    <property type="entry name" value="LpxK"/>
</dbReference>
<dbReference type="GO" id="GO:0005524">
    <property type="term" value="F:ATP binding"/>
    <property type="evidence" value="ECO:0007669"/>
    <property type="project" value="UniProtKB-UniRule"/>
</dbReference>
<dbReference type="GO" id="GO:0005886">
    <property type="term" value="C:plasma membrane"/>
    <property type="evidence" value="ECO:0007669"/>
    <property type="project" value="TreeGrafter"/>
</dbReference>
<dbReference type="EMBL" id="AUXW01000112">
    <property type="protein sequence ID" value="KKE84739.1"/>
    <property type="molecule type" value="Genomic_DNA"/>
</dbReference>
<keyword evidence="14" id="KW-0472">Membrane</keyword>
<evidence type="ECO:0000256" key="9">
    <source>
        <dbReference type="ARBA" id="ARBA00022777"/>
    </source>
</evidence>
<dbReference type="NCBIfam" id="TIGR00682">
    <property type="entry name" value="lpxK"/>
    <property type="match status" value="1"/>
</dbReference>
<reference evidence="15 16" key="1">
    <citation type="journal article" date="2015" name="BMC Genomics">
        <title>Genome mining reveals unlocked bioactive potential of marine Gram-negative bacteria.</title>
        <authorList>
            <person name="Machado H."/>
            <person name="Sonnenschein E.C."/>
            <person name="Melchiorsen J."/>
            <person name="Gram L."/>
        </authorList>
    </citation>
    <scope>NUCLEOTIDE SEQUENCE [LARGE SCALE GENOMIC DNA]</scope>
    <source>
        <strain evidence="15 16">S4054</strain>
    </source>
</reference>
<evidence type="ECO:0000256" key="2">
    <source>
        <dbReference type="ARBA" id="ARBA00004870"/>
    </source>
</evidence>
<comment type="similarity">
    <text evidence="13">Belongs to the LpxK family.</text>
</comment>
<dbReference type="UniPathway" id="UPA00359">
    <property type="reaction ID" value="UER00482"/>
</dbReference>
<evidence type="ECO:0000256" key="8">
    <source>
        <dbReference type="ARBA" id="ARBA00022741"/>
    </source>
</evidence>
<name>A0A0F6AH69_9GAMM</name>
<sequence>MTMNKVEQSWYKPISLINIVLLPLSALFWLVSTVRRLLFRVGIKSSYKASVPVMIVGNIGIGGNGKTPFVLWLVPYLQSLGLKVGVISRGYGAKPPHTPYQVTNESTAELAGDEPLLIYKRLGCDVVIGGDRKASIEYLISHNEPDIIVSDDGLQHYQLDRDIEICIVDNERRFGNGFLLPAGPLRETPKRLKSVDLTVFNGSIKEDGYSLNTTGIYSVKTGERVTSFEPRGIAVSAIGNPSRFEKSLAANGVTITQSKHFVDHHMFTAQDFEIYNKSNVFMTEKDAVKCQSFAKDNWYFLRVDAVPSEGLVSKLHNLLDKKGIITHGV</sequence>
<comment type="function">
    <text evidence="1 13">Transfers the gamma-phosphate of ATP to the 4'-position of a tetraacyldisaccharide 1-phosphate intermediate (termed DS-1-P) to form tetraacyldisaccharide 1,4'-bis-phosphate (lipid IVA).</text>
</comment>
<comment type="caution">
    <text evidence="15">The sequence shown here is derived from an EMBL/GenBank/DDBJ whole genome shotgun (WGS) entry which is preliminary data.</text>
</comment>
<protein>
    <recommendedName>
        <fullName evidence="4 13">Tetraacyldisaccharide 4'-kinase</fullName>
        <ecNumber evidence="3 13">2.7.1.130</ecNumber>
    </recommendedName>
    <alternativeName>
        <fullName evidence="12 13">Lipid A 4'-kinase</fullName>
    </alternativeName>
</protein>
<evidence type="ECO:0000256" key="1">
    <source>
        <dbReference type="ARBA" id="ARBA00002274"/>
    </source>
</evidence>
<evidence type="ECO:0000256" key="10">
    <source>
        <dbReference type="ARBA" id="ARBA00022840"/>
    </source>
</evidence>
<evidence type="ECO:0000256" key="6">
    <source>
        <dbReference type="ARBA" id="ARBA00022556"/>
    </source>
</evidence>
<organism evidence="15 16">
    <name type="scientific">Pseudoalteromonas luteoviolacea S4054</name>
    <dbReference type="NCBI Taxonomy" id="1129367"/>
    <lineage>
        <taxon>Bacteria</taxon>
        <taxon>Pseudomonadati</taxon>
        <taxon>Pseudomonadota</taxon>
        <taxon>Gammaproteobacteria</taxon>
        <taxon>Alteromonadales</taxon>
        <taxon>Pseudoalteromonadaceae</taxon>
        <taxon>Pseudoalteromonas</taxon>
    </lineage>
</organism>
<dbReference type="Pfam" id="PF02606">
    <property type="entry name" value="LpxK"/>
    <property type="match status" value="1"/>
</dbReference>
<keyword evidence="11 13" id="KW-0443">Lipid metabolism</keyword>
<evidence type="ECO:0000256" key="4">
    <source>
        <dbReference type="ARBA" id="ARBA00016436"/>
    </source>
</evidence>
<dbReference type="HAMAP" id="MF_00409">
    <property type="entry name" value="LpxK"/>
    <property type="match status" value="1"/>
</dbReference>
<evidence type="ECO:0000256" key="13">
    <source>
        <dbReference type="HAMAP-Rule" id="MF_00409"/>
    </source>
</evidence>
<evidence type="ECO:0000313" key="16">
    <source>
        <dbReference type="Proteomes" id="UP000033434"/>
    </source>
</evidence>
<evidence type="ECO:0000256" key="3">
    <source>
        <dbReference type="ARBA" id="ARBA00012071"/>
    </source>
</evidence>
<dbReference type="SUPFAM" id="SSF52540">
    <property type="entry name" value="P-loop containing nucleoside triphosphate hydrolases"/>
    <property type="match status" value="1"/>
</dbReference>
<comment type="pathway">
    <text evidence="2 13">Glycolipid biosynthesis; lipid IV(A) biosynthesis; lipid IV(A) from (3R)-3-hydroxytetradecanoyl-[acyl-carrier-protein] and UDP-N-acetyl-alpha-D-glucosamine: step 6/6.</text>
</comment>
<feature type="transmembrane region" description="Helical" evidence="14">
    <location>
        <begin position="16"/>
        <end position="38"/>
    </location>
</feature>
<gene>
    <name evidence="13" type="primary">lpxK</name>
    <name evidence="15" type="ORF">N479_00710</name>
</gene>
<dbReference type="GO" id="GO:0009029">
    <property type="term" value="F:lipid-A 4'-kinase activity"/>
    <property type="evidence" value="ECO:0007669"/>
    <property type="project" value="UniProtKB-UniRule"/>
</dbReference>
<dbReference type="PANTHER" id="PTHR42724">
    <property type="entry name" value="TETRAACYLDISACCHARIDE 4'-KINASE"/>
    <property type="match status" value="1"/>
</dbReference>
<evidence type="ECO:0000313" key="15">
    <source>
        <dbReference type="EMBL" id="KKE84739.1"/>
    </source>
</evidence>
<accession>A0A0F6AH69</accession>
<dbReference type="AlphaFoldDB" id="A0A0F6AH69"/>
<keyword evidence="5 13" id="KW-0444">Lipid biosynthesis</keyword>
<evidence type="ECO:0000256" key="14">
    <source>
        <dbReference type="SAM" id="Phobius"/>
    </source>
</evidence>
<keyword evidence="10 13" id="KW-0067">ATP-binding</keyword>
<evidence type="ECO:0000256" key="12">
    <source>
        <dbReference type="ARBA" id="ARBA00029757"/>
    </source>
</evidence>
<dbReference type="PANTHER" id="PTHR42724:SF1">
    <property type="entry name" value="TETRAACYLDISACCHARIDE 4'-KINASE, MITOCHONDRIAL-RELATED"/>
    <property type="match status" value="1"/>
</dbReference>
<keyword evidence="7 13" id="KW-0808">Transferase</keyword>
<dbReference type="PATRIC" id="fig|1129367.4.peg.1244"/>
<keyword evidence="14" id="KW-1133">Transmembrane helix</keyword>
<feature type="binding site" evidence="13">
    <location>
        <begin position="60"/>
        <end position="67"/>
    </location>
    <ligand>
        <name>ATP</name>
        <dbReference type="ChEBI" id="CHEBI:30616"/>
    </ligand>
</feature>
<dbReference type="EC" id="2.7.1.130" evidence="3 13"/>
<keyword evidence="9 13" id="KW-0418">Kinase</keyword>
<dbReference type="GO" id="GO:0009244">
    <property type="term" value="P:lipopolysaccharide core region biosynthetic process"/>
    <property type="evidence" value="ECO:0007669"/>
    <property type="project" value="TreeGrafter"/>
</dbReference>
<dbReference type="GO" id="GO:0009245">
    <property type="term" value="P:lipid A biosynthetic process"/>
    <property type="evidence" value="ECO:0007669"/>
    <property type="project" value="UniProtKB-UniRule"/>
</dbReference>